<evidence type="ECO:0000256" key="1">
    <source>
        <dbReference type="SAM" id="SignalP"/>
    </source>
</evidence>
<organism evidence="2 3">
    <name type="scientific">Cyanomargarita calcarea GSE-NOS-MK-12-04C</name>
    <dbReference type="NCBI Taxonomy" id="2839659"/>
    <lineage>
        <taxon>Bacteria</taxon>
        <taxon>Bacillati</taxon>
        <taxon>Cyanobacteriota</taxon>
        <taxon>Cyanophyceae</taxon>
        <taxon>Nostocales</taxon>
        <taxon>Cyanomargaritaceae</taxon>
        <taxon>Cyanomargarita</taxon>
    </lineage>
</organism>
<comment type="caution">
    <text evidence="2">The sequence shown here is derived from an EMBL/GenBank/DDBJ whole genome shotgun (WGS) entry which is preliminary data.</text>
</comment>
<evidence type="ECO:0000313" key="2">
    <source>
        <dbReference type="EMBL" id="MBW4667839.1"/>
    </source>
</evidence>
<dbReference type="AlphaFoldDB" id="A0A951QK58"/>
<keyword evidence="1" id="KW-0732">Signal</keyword>
<evidence type="ECO:0000313" key="3">
    <source>
        <dbReference type="Proteomes" id="UP000729701"/>
    </source>
</evidence>
<dbReference type="InterPro" id="IPR043504">
    <property type="entry name" value="Peptidase_S1_PA_chymotrypsin"/>
</dbReference>
<dbReference type="PANTHER" id="PTHR43019">
    <property type="entry name" value="SERINE ENDOPROTEASE DEGS"/>
    <property type="match status" value="1"/>
</dbReference>
<dbReference type="EMBL" id="JAHHGZ010000009">
    <property type="protein sequence ID" value="MBW4667839.1"/>
    <property type="molecule type" value="Genomic_DNA"/>
</dbReference>
<sequence>MRLIRRLLDLGLAGVLVVLSPVVSPAQQDFNPTPLTNLDTEKIEQIARQTTVRIFTNNASGSGVIIARRGETYTVLTNWHVVGFNEQPKLMTSDGRRYRIINRLTQLGNVDLAVVQFRSFIHYKVAAISSELPISGEPVYVAGFPMYAEDRVNTTFDQGIKAFRFTQGLVSLLAPKPLYQGYRLGYTNHISIGMSGGSILNQKGQLVGINGRVKNRDPDFGVYSFEDGTEPHPLLLEQMMTSSWGIPISTYLKLRS</sequence>
<protein>
    <submittedName>
        <fullName evidence="2">Serine protease</fullName>
    </submittedName>
</protein>
<name>A0A951QK58_9CYAN</name>
<accession>A0A951QK58</accession>
<feature type="chain" id="PRO_5037418425" evidence="1">
    <location>
        <begin position="27"/>
        <end position="256"/>
    </location>
</feature>
<reference evidence="2" key="2">
    <citation type="journal article" date="2022" name="Microbiol. Resour. Announc.">
        <title>Metagenome Sequencing to Explore Phylogenomics of Terrestrial Cyanobacteria.</title>
        <authorList>
            <person name="Ward R.D."/>
            <person name="Stajich J.E."/>
            <person name="Johansen J.R."/>
            <person name="Huntemann M."/>
            <person name="Clum A."/>
            <person name="Foster B."/>
            <person name="Foster B."/>
            <person name="Roux S."/>
            <person name="Palaniappan K."/>
            <person name="Varghese N."/>
            <person name="Mukherjee S."/>
            <person name="Reddy T.B.K."/>
            <person name="Daum C."/>
            <person name="Copeland A."/>
            <person name="Chen I.A."/>
            <person name="Ivanova N.N."/>
            <person name="Kyrpides N.C."/>
            <person name="Shapiro N."/>
            <person name="Eloe-Fadrosh E.A."/>
            <person name="Pietrasiak N."/>
        </authorList>
    </citation>
    <scope>NUCLEOTIDE SEQUENCE</scope>
    <source>
        <strain evidence="2">GSE-NOS-MK-12-04C</strain>
    </source>
</reference>
<reference evidence="2" key="1">
    <citation type="submission" date="2021-05" db="EMBL/GenBank/DDBJ databases">
        <authorList>
            <person name="Pietrasiak N."/>
            <person name="Ward R."/>
            <person name="Stajich J.E."/>
            <person name="Kurbessoian T."/>
        </authorList>
    </citation>
    <scope>NUCLEOTIDE SEQUENCE</scope>
    <source>
        <strain evidence="2">GSE-NOS-MK-12-04C</strain>
    </source>
</reference>
<dbReference type="GO" id="GO:0008233">
    <property type="term" value="F:peptidase activity"/>
    <property type="evidence" value="ECO:0007669"/>
    <property type="project" value="UniProtKB-KW"/>
</dbReference>
<dbReference type="InterPro" id="IPR009003">
    <property type="entry name" value="Peptidase_S1_PA"/>
</dbReference>
<dbReference type="SUPFAM" id="SSF50494">
    <property type="entry name" value="Trypsin-like serine proteases"/>
    <property type="match status" value="1"/>
</dbReference>
<feature type="signal peptide" evidence="1">
    <location>
        <begin position="1"/>
        <end position="26"/>
    </location>
</feature>
<proteinExistence type="predicted"/>
<dbReference type="Pfam" id="PF13365">
    <property type="entry name" value="Trypsin_2"/>
    <property type="match status" value="1"/>
</dbReference>
<keyword evidence="2" id="KW-0378">Hydrolase</keyword>
<dbReference type="GO" id="GO:0006508">
    <property type="term" value="P:proteolysis"/>
    <property type="evidence" value="ECO:0007669"/>
    <property type="project" value="UniProtKB-KW"/>
</dbReference>
<gene>
    <name evidence="2" type="ORF">KME60_10505</name>
</gene>
<dbReference type="Gene3D" id="2.40.10.10">
    <property type="entry name" value="Trypsin-like serine proteases"/>
    <property type="match status" value="2"/>
</dbReference>
<dbReference type="Proteomes" id="UP000729701">
    <property type="component" value="Unassembled WGS sequence"/>
</dbReference>
<dbReference type="PANTHER" id="PTHR43019:SF62">
    <property type="entry name" value="SERINE ENDOPROTEASE DEGS"/>
    <property type="match status" value="1"/>
</dbReference>
<keyword evidence="2" id="KW-0645">Protease</keyword>